<dbReference type="AlphaFoldDB" id="A0A102JVT4"/>
<sequence length="127" mass="12995">MSTCTAPARRDAVSPLHRWLAIAVLAVATFTIVVTEFAPIGLLSSIAADLHARPATVGLIVSAYAWIGAGSALLSAVLPNHFPRKPLLIGVRGGKHGKHGTRGSRAHRPATSSACASACANAHACGQ</sequence>
<keyword evidence="3" id="KW-0812">Transmembrane</keyword>
<protein>
    <submittedName>
        <fullName evidence="6">Uncharacterized protein</fullName>
    </submittedName>
</protein>
<name>A0A102JVT4_9BURK</name>
<organism evidence="6 7">
    <name type="scientific">Burkholderia ubonensis</name>
    <dbReference type="NCBI Taxonomy" id="101571"/>
    <lineage>
        <taxon>Bacteria</taxon>
        <taxon>Pseudomonadati</taxon>
        <taxon>Pseudomonadota</taxon>
        <taxon>Betaproteobacteria</taxon>
        <taxon>Burkholderiales</taxon>
        <taxon>Burkholderiaceae</taxon>
        <taxon>Burkholderia</taxon>
        <taxon>Burkholderia cepacia complex</taxon>
    </lineage>
</organism>
<gene>
    <name evidence="6" type="ORF">WI38_23870</name>
</gene>
<dbReference type="PANTHER" id="PTHR43124:SF4">
    <property type="entry name" value="SUGAR EFFLUX TRANSPORTER"/>
    <property type="match status" value="1"/>
</dbReference>
<evidence type="ECO:0000256" key="3">
    <source>
        <dbReference type="ARBA" id="ARBA00022692"/>
    </source>
</evidence>
<accession>A0A102JVT4</accession>
<dbReference type="PANTHER" id="PTHR43124">
    <property type="entry name" value="PURINE EFFLUX PUMP PBUE"/>
    <property type="match status" value="1"/>
</dbReference>
<comment type="caution">
    <text evidence="6">The sequence shown here is derived from an EMBL/GenBank/DDBJ whole genome shotgun (WGS) entry which is preliminary data.</text>
</comment>
<dbReference type="GO" id="GO:0022857">
    <property type="term" value="F:transmembrane transporter activity"/>
    <property type="evidence" value="ECO:0007669"/>
    <property type="project" value="TreeGrafter"/>
</dbReference>
<dbReference type="InterPro" id="IPR036259">
    <property type="entry name" value="MFS_trans_sf"/>
</dbReference>
<evidence type="ECO:0000313" key="7">
    <source>
        <dbReference type="Proteomes" id="UP000065521"/>
    </source>
</evidence>
<dbReference type="SUPFAM" id="SSF103473">
    <property type="entry name" value="MFS general substrate transporter"/>
    <property type="match status" value="1"/>
</dbReference>
<evidence type="ECO:0000313" key="6">
    <source>
        <dbReference type="EMBL" id="KUZ85943.1"/>
    </source>
</evidence>
<dbReference type="Proteomes" id="UP000065521">
    <property type="component" value="Unassembled WGS sequence"/>
</dbReference>
<evidence type="ECO:0000256" key="1">
    <source>
        <dbReference type="ARBA" id="ARBA00004651"/>
    </source>
</evidence>
<evidence type="ECO:0000256" key="2">
    <source>
        <dbReference type="ARBA" id="ARBA00022475"/>
    </source>
</evidence>
<comment type="subcellular location">
    <subcellularLocation>
        <location evidence="1">Cell membrane</location>
        <topology evidence="1">Multi-pass membrane protein</topology>
    </subcellularLocation>
</comment>
<dbReference type="RefSeq" id="WP_059635872.1">
    <property type="nucleotide sequence ID" value="NZ_CP013371.1"/>
</dbReference>
<dbReference type="GO" id="GO:0005886">
    <property type="term" value="C:plasma membrane"/>
    <property type="evidence" value="ECO:0007669"/>
    <property type="project" value="UniProtKB-SubCell"/>
</dbReference>
<keyword evidence="2" id="KW-1003">Cell membrane</keyword>
<proteinExistence type="predicted"/>
<dbReference type="EMBL" id="LOTN01000051">
    <property type="protein sequence ID" value="KUZ85943.1"/>
    <property type="molecule type" value="Genomic_DNA"/>
</dbReference>
<dbReference type="InterPro" id="IPR050189">
    <property type="entry name" value="MFS_Efflux_Transporters"/>
</dbReference>
<evidence type="ECO:0000256" key="5">
    <source>
        <dbReference type="ARBA" id="ARBA00023136"/>
    </source>
</evidence>
<reference evidence="6 7" key="1">
    <citation type="submission" date="2015-11" db="EMBL/GenBank/DDBJ databases">
        <title>Expanding the genomic diversity of Burkholderia species for the development of highly accurate diagnostics.</title>
        <authorList>
            <person name="Sahl J."/>
            <person name="Keim P."/>
            <person name="Wagner D."/>
        </authorList>
    </citation>
    <scope>NUCLEOTIDE SEQUENCE [LARGE SCALE GENOMIC DNA]</scope>
    <source>
        <strain evidence="6 7">RF32-BP4</strain>
    </source>
</reference>
<keyword evidence="4" id="KW-1133">Transmembrane helix</keyword>
<evidence type="ECO:0000256" key="4">
    <source>
        <dbReference type="ARBA" id="ARBA00022989"/>
    </source>
</evidence>
<keyword evidence="5" id="KW-0472">Membrane</keyword>
<dbReference type="Gene3D" id="1.20.1250.20">
    <property type="entry name" value="MFS general substrate transporter like domains"/>
    <property type="match status" value="1"/>
</dbReference>